<dbReference type="GO" id="GO:0008235">
    <property type="term" value="F:metalloexopeptidase activity"/>
    <property type="evidence" value="ECO:0007669"/>
    <property type="project" value="InterPro"/>
</dbReference>
<dbReference type="InterPro" id="IPR003137">
    <property type="entry name" value="PA_domain"/>
</dbReference>
<protein>
    <submittedName>
        <fullName evidence="5">DUF4910 domain-containing protein</fullName>
    </submittedName>
</protein>
<dbReference type="InterPro" id="IPR007484">
    <property type="entry name" value="Peptidase_M28"/>
</dbReference>
<evidence type="ECO:0000313" key="6">
    <source>
        <dbReference type="Proteomes" id="UP000503088"/>
    </source>
</evidence>
<dbReference type="InterPro" id="IPR045175">
    <property type="entry name" value="M28_fam"/>
</dbReference>
<keyword evidence="6" id="KW-1185">Reference proteome</keyword>
<dbReference type="AlphaFoldDB" id="A0A7D3XHK7"/>
<evidence type="ECO:0000256" key="2">
    <source>
        <dbReference type="SAM" id="SignalP"/>
    </source>
</evidence>
<evidence type="ECO:0000256" key="1">
    <source>
        <dbReference type="SAM" id="MobiDB-lite"/>
    </source>
</evidence>
<dbReference type="InterPro" id="IPR046450">
    <property type="entry name" value="PA_dom_sf"/>
</dbReference>
<gene>
    <name evidence="5" type="ORF">GXN76_03915</name>
</gene>
<feature type="region of interest" description="Disordered" evidence="1">
    <location>
        <begin position="434"/>
        <end position="454"/>
    </location>
</feature>
<dbReference type="RefSeq" id="WP_173220694.1">
    <property type="nucleotide sequence ID" value="NZ_CP048104.1"/>
</dbReference>
<evidence type="ECO:0000259" key="4">
    <source>
        <dbReference type="Pfam" id="PF04389"/>
    </source>
</evidence>
<dbReference type="Gene3D" id="3.40.630.10">
    <property type="entry name" value="Zn peptidases"/>
    <property type="match status" value="1"/>
</dbReference>
<feature type="signal peptide" evidence="2">
    <location>
        <begin position="1"/>
        <end position="26"/>
    </location>
</feature>
<name>A0A7D3XHK7_9BACL</name>
<evidence type="ECO:0000313" key="5">
    <source>
        <dbReference type="EMBL" id="QKG83704.1"/>
    </source>
</evidence>
<reference evidence="5 6" key="1">
    <citation type="submission" date="2020-01" db="EMBL/GenBank/DDBJ databases">
        <authorList>
            <person name="Gulvik C.A."/>
            <person name="Batra D.G."/>
        </authorList>
    </citation>
    <scope>NUCLEOTIDE SEQUENCE [LARGE SCALE GENOMIC DNA]</scope>
    <source>
        <strain evidence="5 6">W9323</strain>
    </source>
</reference>
<dbReference type="Gene3D" id="3.50.30.30">
    <property type="match status" value="1"/>
</dbReference>
<dbReference type="Proteomes" id="UP000503088">
    <property type="component" value="Chromosome"/>
</dbReference>
<feature type="compositionally biased region" description="Polar residues" evidence="1">
    <location>
        <begin position="440"/>
        <end position="454"/>
    </location>
</feature>
<dbReference type="GO" id="GO:0006508">
    <property type="term" value="P:proteolysis"/>
    <property type="evidence" value="ECO:0007669"/>
    <property type="project" value="InterPro"/>
</dbReference>
<dbReference type="PANTHER" id="PTHR12147">
    <property type="entry name" value="METALLOPEPTIDASE M28 FAMILY MEMBER"/>
    <property type="match status" value="1"/>
</dbReference>
<dbReference type="PANTHER" id="PTHR12147:SF26">
    <property type="entry name" value="PEPTIDASE M28 DOMAIN-CONTAINING PROTEIN"/>
    <property type="match status" value="1"/>
</dbReference>
<dbReference type="Pfam" id="PF02225">
    <property type="entry name" value="PA"/>
    <property type="match status" value="1"/>
</dbReference>
<feature type="chain" id="PRO_5028872030" evidence="2">
    <location>
        <begin position="27"/>
        <end position="454"/>
    </location>
</feature>
<dbReference type="Pfam" id="PF04389">
    <property type="entry name" value="Peptidase_M28"/>
    <property type="match status" value="1"/>
</dbReference>
<evidence type="ECO:0000259" key="3">
    <source>
        <dbReference type="Pfam" id="PF02225"/>
    </source>
</evidence>
<feature type="domain" description="PA" evidence="3">
    <location>
        <begin position="129"/>
        <end position="208"/>
    </location>
</feature>
<proteinExistence type="predicted"/>
<sequence length="454" mass="49274">MKRNLRWVVTTAVLAVMLAFTSSAYAAAPIQNQSVADKVSPERIYNHIAKLAAEDNARVTGFKGEHKAADYIVKKLDGYGLDVDRQYFPVLAFMDNGSELTVNAPVQKKIESSNFNYTRPTPAEGLTREVVDAGLGTQDDFAGIDAKGKIALIKRGDISFYDKAQNAAKAGADGAIIFNNTSGVLSGTLGEPSDIPVIGLGQATGEELKTLVQKDAPVEITMKVDVELKPSYSQNVVGTIKAKKGNEKNTKTIIVGAHYDGVNSPAANDNASGTATLLELSKALAKKNMHHNVKVIFFGAEEIGLVGSQHYVNTMSNKERQSVAAMINMDMVGVGHTLNILTAKENEDSFVADMAANYVKTYGYQYDRGYSTRSDHAPFSEAGIPVAFLHYSPDPYYHTKEDTIDKIDKGNLERTGTLATILTYNLANTKQLPQEKPVSIQKSSNKQLNNLDLR</sequence>
<dbReference type="SUPFAM" id="SSF52025">
    <property type="entry name" value="PA domain"/>
    <property type="match status" value="1"/>
</dbReference>
<accession>A0A7D3XHK7</accession>
<dbReference type="CDD" id="cd02133">
    <property type="entry name" value="PA_C5a_like"/>
    <property type="match status" value="1"/>
</dbReference>
<dbReference type="SUPFAM" id="SSF53187">
    <property type="entry name" value="Zn-dependent exopeptidases"/>
    <property type="match status" value="1"/>
</dbReference>
<keyword evidence="2" id="KW-0732">Signal</keyword>
<feature type="domain" description="Peptidase M28" evidence="4">
    <location>
        <begin position="235"/>
        <end position="418"/>
    </location>
</feature>
<organism evidence="5 6">
    <name type="scientific">Kroppenstedtia pulmonis</name>
    <dbReference type="NCBI Taxonomy" id="1380685"/>
    <lineage>
        <taxon>Bacteria</taxon>
        <taxon>Bacillati</taxon>
        <taxon>Bacillota</taxon>
        <taxon>Bacilli</taxon>
        <taxon>Bacillales</taxon>
        <taxon>Thermoactinomycetaceae</taxon>
        <taxon>Kroppenstedtia</taxon>
    </lineage>
</organism>
<dbReference type="EMBL" id="CP048104">
    <property type="protein sequence ID" value="QKG83704.1"/>
    <property type="molecule type" value="Genomic_DNA"/>
</dbReference>
<dbReference type="KEGG" id="kpul:GXN76_03915"/>